<evidence type="ECO:0000256" key="11">
    <source>
        <dbReference type="SAM" id="Phobius"/>
    </source>
</evidence>
<sequence length="206" mass="24169">VIFIGAVMDPVWRHILRLSLWIGVLGFLRIFSLLCRDRFENLSTIAYAPPNAYYKITTLLFAIFALNILWYIGSMFLFPNSITFLTLEFLPVALDTAQVMTKYLAHLLDQWNENGFESKRLINYYAEISTDVLILGCTLLQYLQLMWMHGISFGLVDIVLFLNVRSVLKNLHNKVMIHRERWRMMSYVQRQYIDATQEELDADDDD</sequence>
<dbReference type="AlphaFoldDB" id="A0A4P9YSH6"/>
<feature type="transmembrane region" description="Helical" evidence="11">
    <location>
        <begin position="145"/>
        <end position="164"/>
    </location>
</feature>
<evidence type="ECO:0000256" key="9">
    <source>
        <dbReference type="ARBA" id="ARBA00022989"/>
    </source>
</evidence>
<dbReference type="PANTHER" id="PTHR15067">
    <property type="entry name" value="E3 UBIQUITIN-PROTEIN LIGASE RNF8"/>
    <property type="match status" value="1"/>
</dbReference>
<keyword evidence="14" id="KW-1185">Reference proteome</keyword>
<evidence type="ECO:0000313" key="13">
    <source>
        <dbReference type="EMBL" id="RKP22817.1"/>
    </source>
</evidence>
<dbReference type="GO" id="GO:0000151">
    <property type="term" value="C:ubiquitin ligase complex"/>
    <property type="evidence" value="ECO:0007669"/>
    <property type="project" value="TreeGrafter"/>
</dbReference>
<proteinExistence type="predicted"/>
<dbReference type="GO" id="GO:0008270">
    <property type="term" value="F:zinc ion binding"/>
    <property type="evidence" value="ECO:0007669"/>
    <property type="project" value="UniProtKB-KW"/>
</dbReference>
<name>A0A4P9YSH6_9FUNG</name>
<dbReference type="GO" id="GO:0005829">
    <property type="term" value="C:cytosol"/>
    <property type="evidence" value="ECO:0007669"/>
    <property type="project" value="TreeGrafter"/>
</dbReference>
<comment type="pathway">
    <text evidence="2">Protein modification; protein ubiquitination.</text>
</comment>
<keyword evidence="6" id="KW-0863">Zinc-finger</keyword>
<keyword evidence="7" id="KW-0833">Ubl conjugation pathway</keyword>
<dbReference type="Proteomes" id="UP000278143">
    <property type="component" value="Unassembled WGS sequence"/>
</dbReference>
<reference evidence="14" key="1">
    <citation type="journal article" date="2018" name="Nat. Microbiol.">
        <title>Leveraging single-cell genomics to expand the fungal tree of life.</title>
        <authorList>
            <person name="Ahrendt S.R."/>
            <person name="Quandt C.A."/>
            <person name="Ciobanu D."/>
            <person name="Clum A."/>
            <person name="Salamov A."/>
            <person name="Andreopoulos B."/>
            <person name="Cheng J.F."/>
            <person name="Woyke T."/>
            <person name="Pelin A."/>
            <person name="Henrissat B."/>
            <person name="Reynolds N.K."/>
            <person name="Benny G.L."/>
            <person name="Smith M.E."/>
            <person name="James T.Y."/>
            <person name="Grigoriev I.V."/>
        </authorList>
    </citation>
    <scope>NUCLEOTIDE SEQUENCE [LARGE SCALE GENOMIC DNA]</scope>
    <source>
        <strain evidence="14">Benny S71-1</strain>
    </source>
</reference>
<dbReference type="InterPro" id="IPR057992">
    <property type="entry name" value="TPR_SYVN1_N"/>
</dbReference>
<dbReference type="Pfam" id="PF25563">
    <property type="entry name" value="TPR_SYVN1_N"/>
    <property type="match status" value="1"/>
</dbReference>
<feature type="non-terminal residue" evidence="13">
    <location>
        <position position="206"/>
    </location>
</feature>
<evidence type="ECO:0000313" key="14">
    <source>
        <dbReference type="Proteomes" id="UP000278143"/>
    </source>
</evidence>
<evidence type="ECO:0000256" key="7">
    <source>
        <dbReference type="ARBA" id="ARBA00022786"/>
    </source>
</evidence>
<evidence type="ECO:0000259" key="12">
    <source>
        <dbReference type="Pfam" id="PF25563"/>
    </source>
</evidence>
<dbReference type="OrthoDB" id="10251342at2759"/>
<comment type="subcellular location">
    <subcellularLocation>
        <location evidence="1">Membrane</location>
    </subcellularLocation>
</comment>
<evidence type="ECO:0000256" key="8">
    <source>
        <dbReference type="ARBA" id="ARBA00022833"/>
    </source>
</evidence>
<gene>
    <name evidence="13" type="ORF">SYNPS1DRAFT_6075</name>
</gene>
<organism evidence="13 14">
    <name type="scientific">Syncephalis pseudoplumigaleata</name>
    <dbReference type="NCBI Taxonomy" id="1712513"/>
    <lineage>
        <taxon>Eukaryota</taxon>
        <taxon>Fungi</taxon>
        <taxon>Fungi incertae sedis</taxon>
        <taxon>Zoopagomycota</taxon>
        <taxon>Zoopagomycotina</taxon>
        <taxon>Zoopagomycetes</taxon>
        <taxon>Zoopagales</taxon>
        <taxon>Piptocephalidaceae</taxon>
        <taxon>Syncephalis</taxon>
    </lineage>
</organism>
<feature type="transmembrane region" description="Helical" evidence="11">
    <location>
        <begin position="56"/>
        <end position="78"/>
    </location>
</feature>
<keyword evidence="3" id="KW-0808">Transferase</keyword>
<dbReference type="EMBL" id="KZ991636">
    <property type="protein sequence ID" value="RKP22817.1"/>
    <property type="molecule type" value="Genomic_DNA"/>
</dbReference>
<dbReference type="GO" id="GO:0016567">
    <property type="term" value="P:protein ubiquitination"/>
    <property type="evidence" value="ECO:0007669"/>
    <property type="project" value="TreeGrafter"/>
</dbReference>
<keyword evidence="4 11" id="KW-0812">Transmembrane</keyword>
<dbReference type="PANTHER" id="PTHR15067:SF4">
    <property type="entry name" value="E3 UBIQUITIN-PROTEIN LIGASE RNF8"/>
    <property type="match status" value="1"/>
</dbReference>
<dbReference type="GO" id="GO:0006511">
    <property type="term" value="P:ubiquitin-dependent protein catabolic process"/>
    <property type="evidence" value="ECO:0007669"/>
    <property type="project" value="TreeGrafter"/>
</dbReference>
<evidence type="ECO:0000256" key="5">
    <source>
        <dbReference type="ARBA" id="ARBA00022723"/>
    </source>
</evidence>
<keyword evidence="5" id="KW-0479">Metal-binding</keyword>
<keyword evidence="10 11" id="KW-0472">Membrane</keyword>
<evidence type="ECO:0000256" key="4">
    <source>
        <dbReference type="ARBA" id="ARBA00022692"/>
    </source>
</evidence>
<evidence type="ECO:0000256" key="1">
    <source>
        <dbReference type="ARBA" id="ARBA00004370"/>
    </source>
</evidence>
<dbReference type="GO" id="GO:0061630">
    <property type="term" value="F:ubiquitin protein ligase activity"/>
    <property type="evidence" value="ECO:0007669"/>
    <property type="project" value="TreeGrafter"/>
</dbReference>
<evidence type="ECO:0000256" key="3">
    <source>
        <dbReference type="ARBA" id="ARBA00022679"/>
    </source>
</evidence>
<feature type="transmembrane region" description="Helical" evidence="11">
    <location>
        <begin position="15"/>
        <end position="35"/>
    </location>
</feature>
<feature type="non-terminal residue" evidence="13">
    <location>
        <position position="1"/>
    </location>
</feature>
<evidence type="ECO:0000256" key="6">
    <source>
        <dbReference type="ARBA" id="ARBA00022771"/>
    </source>
</evidence>
<keyword evidence="8" id="KW-0862">Zinc</keyword>
<protein>
    <recommendedName>
        <fullName evidence="12">E3 ubiquitin-protein ligase synoviolin-like TPR repeats domain-containing protein</fullName>
    </recommendedName>
</protein>
<feature type="domain" description="E3 ubiquitin-protein ligase synoviolin-like TPR repeats" evidence="12">
    <location>
        <begin position="21"/>
        <end position="178"/>
    </location>
</feature>
<keyword evidence="9 11" id="KW-1133">Transmembrane helix</keyword>
<evidence type="ECO:0000256" key="2">
    <source>
        <dbReference type="ARBA" id="ARBA00004906"/>
    </source>
</evidence>
<accession>A0A4P9YSH6</accession>
<evidence type="ECO:0000256" key="10">
    <source>
        <dbReference type="ARBA" id="ARBA00023136"/>
    </source>
</evidence>